<dbReference type="Proteomes" id="UP000747110">
    <property type="component" value="Unassembled WGS sequence"/>
</dbReference>
<accession>A0A8J4DBD4</accession>
<dbReference type="EMBL" id="BNCP01000004">
    <property type="protein sequence ID" value="GIL73041.1"/>
    <property type="molecule type" value="Genomic_DNA"/>
</dbReference>
<keyword evidence="1" id="KW-1133">Transmembrane helix</keyword>
<evidence type="ECO:0000313" key="4">
    <source>
        <dbReference type="Proteomes" id="UP000722791"/>
    </source>
</evidence>
<evidence type="ECO:0000256" key="1">
    <source>
        <dbReference type="SAM" id="Phobius"/>
    </source>
</evidence>
<name>A0A8J4DBD4_9CHLO</name>
<organism evidence="3 4">
    <name type="scientific">Volvox reticuliferus</name>
    <dbReference type="NCBI Taxonomy" id="1737510"/>
    <lineage>
        <taxon>Eukaryota</taxon>
        <taxon>Viridiplantae</taxon>
        <taxon>Chlorophyta</taxon>
        <taxon>core chlorophytes</taxon>
        <taxon>Chlorophyceae</taxon>
        <taxon>CS clade</taxon>
        <taxon>Chlamydomonadales</taxon>
        <taxon>Volvocaceae</taxon>
        <taxon>Volvox</taxon>
    </lineage>
</organism>
<sequence length="109" mass="11782">MVRVSTGGLLTLAGLAGLIHTTVAVIQYRKLLKLSQEEFEALPATILLELCISTIVALLGAYILAGPIKVIVMPAKGRNMDIGSLRTDFVSFNMRSRAMPLDIPPLQPH</sequence>
<dbReference type="Proteomes" id="UP000722791">
    <property type="component" value="Unassembled WGS sequence"/>
</dbReference>
<evidence type="ECO:0000313" key="5">
    <source>
        <dbReference type="Proteomes" id="UP000747110"/>
    </source>
</evidence>
<keyword evidence="1" id="KW-0812">Transmembrane</keyword>
<keyword evidence="5" id="KW-1185">Reference proteome</keyword>
<dbReference type="AlphaFoldDB" id="A0A8J4DBD4"/>
<proteinExistence type="predicted"/>
<reference evidence="3" key="1">
    <citation type="journal article" date="2021" name="Proc. Natl. Acad. Sci. U.S.A.">
        <title>Three genomes in the algal genus Volvox reveal the fate of a haploid sex-determining region after a transition to homothallism.</title>
        <authorList>
            <person name="Yamamoto K."/>
            <person name="Hamaji T."/>
            <person name="Kawai-Toyooka H."/>
            <person name="Matsuzaki R."/>
            <person name="Takahashi F."/>
            <person name="Nishimura Y."/>
            <person name="Kawachi M."/>
            <person name="Noguchi H."/>
            <person name="Minakuchi Y."/>
            <person name="Umen J.G."/>
            <person name="Toyoda A."/>
            <person name="Nozaki H."/>
        </authorList>
    </citation>
    <scope>NUCLEOTIDE SEQUENCE</scope>
    <source>
        <strain evidence="3">NIES-3785</strain>
        <strain evidence="2">NIES-3786</strain>
    </source>
</reference>
<gene>
    <name evidence="2" type="ORF">Vretifemale_3274</name>
    <name evidence="3" type="ORF">Vretimale_4674</name>
</gene>
<dbReference type="OrthoDB" id="44756at2759"/>
<feature type="transmembrane region" description="Helical" evidence="1">
    <location>
        <begin position="40"/>
        <end position="65"/>
    </location>
</feature>
<comment type="caution">
    <text evidence="3">The sequence shown here is derived from an EMBL/GenBank/DDBJ whole genome shotgun (WGS) entry which is preliminary data.</text>
</comment>
<evidence type="ECO:0000313" key="3">
    <source>
        <dbReference type="EMBL" id="GIL99519.1"/>
    </source>
</evidence>
<evidence type="ECO:0000313" key="2">
    <source>
        <dbReference type="EMBL" id="GIL73041.1"/>
    </source>
</evidence>
<protein>
    <recommendedName>
        <fullName evidence="6">Membrane magnesium transporter</fullName>
    </recommendedName>
</protein>
<evidence type="ECO:0008006" key="6">
    <source>
        <dbReference type="Google" id="ProtNLM"/>
    </source>
</evidence>
<keyword evidence="1" id="KW-0472">Membrane</keyword>
<dbReference type="EMBL" id="BNCQ01000006">
    <property type="protein sequence ID" value="GIL99519.1"/>
    <property type="molecule type" value="Genomic_DNA"/>
</dbReference>